<dbReference type="PROSITE" id="PS50801">
    <property type="entry name" value="STAS"/>
    <property type="match status" value="1"/>
</dbReference>
<evidence type="ECO:0000313" key="3">
    <source>
        <dbReference type="Proteomes" id="UP000199699"/>
    </source>
</evidence>
<dbReference type="InterPro" id="IPR058548">
    <property type="entry name" value="MlaB-like_STAS"/>
</dbReference>
<dbReference type="EMBL" id="FMHT01000003">
    <property type="protein sequence ID" value="SCL36602.1"/>
    <property type="molecule type" value="Genomic_DNA"/>
</dbReference>
<sequence>MTAVLVDQVRLGDHVCWTYDDESDALAAVGRFAATGLRLGQRVICLLDTLAPTAVRDAVGGPADSAYPEGRLRLLPATQGYRTHGPFLPDRLITLLAGEIAAAQQEGATGLRLVGDLAPVLRDGTPHEDLCRYEAQVNGLFPDGGVAGLCLYDRRCFPADWLRAVAAAHPATVGPDTARSWTPLLRAYRTTDPPGLRLVGQVDTSNRTAFAAVLADAVRRGPADHPVVLDLSGISFVDVGAAHLLAEAGRGGRGVRLTGCRPSTRRLLDLVRATDPTGLPA</sequence>
<proteinExistence type="predicted"/>
<dbReference type="AlphaFoldDB" id="A0A1C6T4V0"/>
<dbReference type="CDD" id="cd07043">
    <property type="entry name" value="STAS_anti-anti-sigma_factors"/>
    <property type="match status" value="1"/>
</dbReference>
<dbReference type="InterPro" id="IPR036513">
    <property type="entry name" value="STAS_dom_sf"/>
</dbReference>
<dbReference type="InterPro" id="IPR025847">
    <property type="entry name" value="MEDS_domain"/>
</dbReference>
<dbReference type="Gene3D" id="3.30.750.24">
    <property type="entry name" value="STAS domain"/>
    <property type="match status" value="1"/>
</dbReference>
<dbReference type="Pfam" id="PF14417">
    <property type="entry name" value="MEDS"/>
    <property type="match status" value="1"/>
</dbReference>
<dbReference type="InterPro" id="IPR002645">
    <property type="entry name" value="STAS_dom"/>
</dbReference>
<evidence type="ECO:0000313" key="2">
    <source>
        <dbReference type="EMBL" id="SCL36602.1"/>
    </source>
</evidence>
<gene>
    <name evidence="2" type="ORF">GA0070616_5530</name>
</gene>
<accession>A0A1C6T4V0</accession>
<reference evidence="2 3" key="1">
    <citation type="submission" date="2016-06" db="EMBL/GenBank/DDBJ databases">
        <authorList>
            <person name="Kjaerup R.B."/>
            <person name="Dalgaard T.S."/>
            <person name="Juul-Madsen H.R."/>
        </authorList>
    </citation>
    <scope>NUCLEOTIDE SEQUENCE [LARGE SCALE GENOMIC DNA]</scope>
    <source>
        <strain evidence="2 3">DSM 43818</strain>
    </source>
</reference>
<protein>
    <submittedName>
        <fullName evidence="2">Anti-anti-sigma regulatory factor (Antagonist of anti-sigma factor)</fullName>
    </submittedName>
</protein>
<dbReference type="RefSeq" id="WP_175440219.1">
    <property type="nucleotide sequence ID" value="NZ_FMHT01000003.1"/>
</dbReference>
<evidence type="ECO:0000259" key="1">
    <source>
        <dbReference type="PROSITE" id="PS50801"/>
    </source>
</evidence>
<keyword evidence="3" id="KW-1185">Reference proteome</keyword>
<dbReference type="Pfam" id="PF13466">
    <property type="entry name" value="STAS_2"/>
    <property type="match status" value="1"/>
</dbReference>
<dbReference type="SUPFAM" id="SSF52091">
    <property type="entry name" value="SpoIIaa-like"/>
    <property type="match status" value="1"/>
</dbReference>
<feature type="domain" description="STAS" evidence="1">
    <location>
        <begin position="196"/>
        <end position="281"/>
    </location>
</feature>
<organism evidence="2 3">
    <name type="scientific">Micromonospora nigra</name>
    <dbReference type="NCBI Taxonomy" id="145857"/>
    <lineage>
        <taxon>Bacteria</taxon>
        <taxon>Bacillati</taxon>
        <taxon>Actinomycetota</taxon>
        <taxon>Actinomycetes</taxon>
        <taxon>Micromonosporales</taxon>
        <taxon>Micromonosporaceae</taxon>
        <taxon>Micromonospora</taxon>
    </lineage>
</organism>
<name>A0A1C6T4V0_9ACTN</name>
<dbReference type="Proteomes" id="UP000199699">
    <property type="component" value="Unassembled WGS sequence"/>
</dbReference>
<dbReference type="STRING" id="145857.GA0070616_5530"/>